<name>A0A1D2JMQ3_PARBR</name>
<dbReference type="EMBL" id="LZYO01000022">
    <property type="protein sequence ID" value="ODH43625.1"/>
    <property type="molecule type" value="Genomic_DNA"/>
</dbReference>
<gene>
    <name evidence="1" type="ORF">ACO22_00969</name>
</gene>
<organism evidence="1 2">
    <name type="scientific">Paracoccidioides brasiliensis</name>
    <dbReference type="NCBI Taxonomy" id="121759"/>
    <lineage>
        <taxon>Eukaryota</taxon>
        <taxon>Fungi</taxon>
        <taxon>Dikarya</taxon>
        <taxon>Ascomycota</taxon>
        <taxon>Pezizomycotina</taxon>
        <taxon>Eurotiomycetes</taxon>
        <taxon>Eurotiomycetidae</taxon>
        <taxon>Onygenales</taxon>
        <taxon>Ajellomycetaceae</taxon>
        <taxon>Paracoccidioides</taxon>
    </lineage>
</organism>
<comment type="caution">
    <text evidence="1">The sequence shown here is derived from an EMBL/GenBank/DDBJ whole genome shotgun (WGS) entry which is preliminary data.</text>
</comment>
<dbReference type="Proteomes" id="UP000242814">
    <property type="component" value="Unassembled WGS sequence"/>
</dbReference>
<accession>A0A1D2JMQ3</accession>
<dbReference type="AlphaFoldDB" id="A0A1D2JMQ3"/>
<evidence type="ECO:0000313" key="2">
    <source>
        <dbReference type="Proteomes" id="UP000242814"/>
    </source>
</evidence>
<protein>
    <submittedName>
        <fullName evidence="1">Uncharacterized protein</fullName>
    </submittedName>
</protein>
<proteinExistence type="predicted"/>
<sequence length="100" mass="11740">MIYDDDDDDDDDDDVVVKPEEVLTSHRLVHFSIHVISNLLKDRCWKLEDSTEPSQGMRMKQIDKNLLYHEMSYWTCFESLKLPNQDRLSSGRNAVNIPLD</sequence>
<evidence type="ECO:0000313" key="1">
    <source>
        <dbReference type="EMBL" id="ODH43625.1"/>
    </source>
</evidence>
<reference evidence="1 2" key="1">
    <citation type="submission" date="2016-06" db="EMBL/GenBank/DDBJ databases">
        <authorList>
            <person name="Kjaerup R.B."/>
            <person name="Dalgaard T.S."/>
            <person name="Juul-Madsen H.R."/>
        </authorList>
    </citation>
    <scope>NUCLEOTIDE SEQUENCE [LARGE SCALE GENOMIC DNA]</scope>
    <source>
        <strain evidence="1 2">Pb300</strain>
    </source>
</reference>